<feature type="domain" description="Pyruvate kinase C-terminal" evidence="16">
    <location>
        <begin position="459"/>
        <end position="572"/>
    </location>
</feature>
<feature type="domain" description="Pyruvate kinase barrel" evidence="15">
    <location>
        <begin position="102"/>
        <end position="420"/>
    </location>
</feature>
<dbReference type="SUPFAM" id="SSF51621">
    <property type="entry name" value="Phosphoenolpyruvate/pyruvate domain"/>
    <property type="match status" value="1"/>
</dbReference>
<keyword evidence="10" id="KW-0067">ATP-binding</keyword>
<keyword evidence="6 14" id="KW-0808">Transferase</keyword>
<dbReference type="InterPro" id="IPR040442">
    <property type="entry name" value="Pyrv_kinase-like_dom_sf"/>
</dbReference>
<dbReference type="Pfam" id="PF02887">
    <property type="entry name" value="PK_C"/>
    <property type="match status" value="1"/>
</dbReference>
<dbReference type="SUPFAM" id="SSF50800">
    <property type="entry name" value="PK beta-barrel domain-like"/>
    <property type="match status" value="1"/>
</dbReference>
<evidence type="ECO:0000256" key="6">
    <source>
        <dbReference type="ARBA" id="ARBA00022679"/>
    </source>
</evidence>
<evidence type="ECO:0000256" key="9">
    <source>
        <dbReference type="ARBA" id="ARBA00022777"/>
    </source>
</evidence>
<dbReference type="NCBIfam" id="NF004491">
    <property type="entry name" value="PRK05826.1"/>
    <property type="match status" value="1"/>
</dbReference>
<proteinExistence type="inferred from homology"/>
<keyword evidence="7" id="KW-0479">Metal-binding</keyword>
<comment type="pathway">
    <text evidence="3 14">Carbohydrate degradation; glycolysis; pyruvate from D-glyceraldehyde 3-phosphate: step 5/5.</text>
</comment>
<evidence type="ECO:0000256" key="12">
    <source>
        <dbReference type="ARBA" id="ARBA00023152"/>
    </source>
</evidence>
<keyword evidence="8" id="KW-0547">Nucleotide-binding</keyword>
<evidence type="ECO:0000256" key="11">
    <source>
        <dbReference type="ARBA" id="ARBA00022842"/>
    </source>
</evidence>
<evidence type="ECO:0000259" key="16">
    <source>
        <dbReference type="Pfam" id="PF02887"/>
    </source>
</evidence>
<dbReference type="GO" id="GO:0030955">
    <property type="term" value="F:potassium ion binding"/>
    <property type="evidence" value="ECO:0007669"/>
    <property type="project" value="InterPro"/>
</dbReference>
<dbReference type="PRINTS" id="PR01050">
    <property type="entry name" value="PYRUVTKNASE"/>
</dbReference>
<keyword evidence="9 14" id="KW-0418">Kinase</keyword>
<dbReference type="SUPFAM" id="SSF52935">
    <property type="entry name" value="PK C-terminal domain-like"/>
    <property type="match status" value="1"/>
</dbReference>
<organism evidence="17 18">
    <name type="scientific">Galdieria yellowstonensis</name>
    <dbReference type="NCBI Taxonomy" id="3028027"/>
    <lineage>
        <taxon>Eukaryota</taxon>
        <taxon>Rhodophyta</taxon>
        <taxon>Bangiophyceae</taxon>
        <taxon>Galdieriales</taxon>
        <taxon>Galdieriaceae</taxon>
        <taxon>Galdieria</taxon>
    </lineage>
</organism>
<comment type="catalytic activity">
    <reaction evidence="14">
        <text>pyruvate + ATP = phosphoenolpyruvate + ADP + H(+)</text>
        <dbReference type="Rhea" id="RHEA:18157"/>
        <dbReference type="ChEBI" id="CHEBI:15361"/>
        <dbReference type="ChEBI" id="CHEBI:15378"/>
        <dbReference type="ChEBI" id="CHEBI:30616"/>
        <dbReference type="ChEBI" id="CHEBI:58702"/>
        <dbReference type="ChEBI" id="CHEBI:456216"/>
        <dbReference type="EC" id="2.7.1.40"/>
    </reaction>
</comment>
<dbReference type="GO" id="GO:0000287">
    <property type="term" value="F:magnesium ion binding"/>
    <property type="evidence" value="ECO:0007669"/>
    <property type="project" value="InterPro"/>
</dbReference>
<dbReference type="GO" id="GO:0016301">
    <property type="term" value="F:kinase activity"/>
    <property type="evidence" value="ECO:0007669"/>
    <property type="project" value="UniProtKB-KW"/>
</dbReference>
<dbReference type="InterPro" id="IPR001697">
    <property type="entry name" value="Pyr_Knase"/>
</dbReference>
<evidence type="ECO:0000256" key="8">
    <source>
        <dbReference type="ARBA" id="ARBA00022741"/>
    </source>
</evidence>
<dbReference type="NCBIfam" id="TIGR01064">
    <property type="entry name" value="pyruv_kin"/>
    <property type="match status" value="1"/>
</dbReference>
<dbReference type="GO" id="GO:0005524">
    <property type="term" value="F:ATP binding"/>
    <property type="evidence" value="ECO:0007669"/>
    <property type="project" value="UniProtKB-KW"/>
</dbReference>
<dbReference type="Gene3D" id="3.20.20.60">
    <property type="entry name" value="Phosphoenolpyruvate-binding domains"/>
    <property type="match status" value="1"/>
</dbReference>
<evidence type="ECO:0000313" key="18">
    <source>
        <dbReference type="Proteomes" id="UP001300502"/>
    </source>
</evidence>
<evidence type="ECO:0000313" key="17">
    <source>
        <dbReference type="EMBL" id="KAK4522131.1"/>
    </source>
</evidence>
<keyword evidence="13" id="KW-0670">Pyruvate</keyword>
<evidence type="ECO:0000256" key="14">
    <source>
        <dbReference type="RuleBase" id="RU000504"/>
    </source>
</evidence>
<evidence type="ECO:0000256" key="1">
    <source>
        <dbReference type="ARBA" id="ARBA00001946"/>
    </source>
</evidence>
<keyword evidence="11 14" id="KW-0460">Magnesium</keyword>
<dbReference type="InterPro" id="IPR011037">
    <property type="entry name" value="Pyrv_Knase-like_insert_dom_sf"/>
</dbReference>
<evidence type="ECO:0000259" key="15">
    <source>
        <dbReference type="Pfam" id="PF00224"/>
    </source>
</evidence>
<dbReference type="EMBL" id="JANCYU010000001">
    <property type="protein sequence ID" value="KAK4522131.1"/>
    <property type="molecule type" value="Genomic_DNA"/>
</dbReference>
<dbReference type="FunFam" id="3.20.20.60:FF:000025">
    <property type="entry name" value="Pyruvate kinase"/>
    <property type="match status" value="1"/>
</dbReference>
<dbReference type="InterPro" id="IPR015813">
    <property type="entry name" value="Pyrv/PenolPyrv_kinase-like_dom"/>
</dbReference>
<dbReference type="EC" id="2.7.1.40" evidence="5 14"/>
<sequence length="587" mass="64549">METATLDASSPYGCCFVPLVSKALSSHTSFSINSFQTSFYGTDPRCLRNTCFRSLSSSTKRPSRPCVFPVLATTNLLNGEAIQLSSHFAEYKQLLANTKHPSKVVCTIGPKTCSFEMIKKLAECGMNVLRMNMSHGTHEWHQQVIDHAKRLNEDFGWNIGILLDTKGPEVRSGDLKEPLYVEKGSKFTFTIRRQVEYEPFTTDVNYDDFVSDVRPGDILLVDGGICSFLVKQVTDVDVITECLESGILTSRRHLNVRGKSASLPAITEKDWLDIDFGIKNQVDFFALSFVKHEDDVLYLKDYLLQRGSSALVISKIESAAAVQRLESILKASDGAMVARGDLGAEIPIEDVPLVQEEIVHINRRLQKPTIVATHMLESMITFPSPTRAEVTDVSEAVGQGADATMLSGETASGSFPLEAVRTMCTIATSVWTLFYDRVANCTLPSPVTPCSPGDSSVVALCSSAAFLANHLKARALVVFTKTGKIACSVSAARPRCPILAFTPDAGLKRRLSLYWGVEAYQIAFSDDPEETVSTAIDKLKTKSHSPPMFHHGDLIVVLSDMLGSNGTFVNSVQVRRIKWTTNHYLPE</sequence>
<comment type="cofactor">
    <cofactor evidence="1">
        <name>Mg(2+)</name>
        <dbReference type="ChEBI" id="CHEBI:18420"/>
    </cofactor>
</comment>
<evidence type="ECO:0000256" key="13">
    <source>
        <dbReference type="ARBA" id="ARBA00023317"/>
    </source>
</evidence>
<dbReference type="Proteomes" id="UP001300502">
    <property type="component" value="Unassembled WGS sequence"/>
</dbReference>
<dbReference type="PANTHER" id="PTHR11817">
    <property type="entry name" value="PYRUVATE KINASE"/>
    <property type="match status" value="1"/>
</dbReference>
<keyword evidence="18" id="KW-1185">Reference proteome</keyword>
<dbReference type="InterPro" id="IPR036918">
    <property type="entry name" value="Pyrv_Knase_C_sf"/>
</dbReference>
<dbReference type="Gene3D" id="2.40.33.10">
    <property type="entry name" value="PK beta-barrel domain-like"/>
    <property type="match status" value="1"/>
</dbReference>
<name>A0AAV9I2D9_9RHOD</name>
<dbReference type="InterPro" id="IPR015793">
    <property type="entry name" value="Pyrv_Knase_brl"/>
</dbReference>
<keyword evidence="12 14" id="KW-0324">Glycolysis</keyword>
<dbReference type="AlphaFoldDB" id="A0AAV9I2D9"/>
<comment type="cofactor">
    <cofactor evidence="2">
        <name>K(+)</name>
        <dbReference type="ChEBI" id="CHEBI:29103"/>
    </cofactor>
</comment>
<evidence type="ECO:0000256" key="5">
    <source>
        <dbReference type="ARBA" id="ARBA00012142"/>
    </source>
</evidence>
<comment type="caution">
    <text evidence="17">The sequence shown here is derived from an EMBL/GenBank/DDBJ whole genome shotgun (WGS) entry which is preliminary data.</text>
</comment>
<comment type="similarity">
    <text evidence="4 14">Belongs to the pyruvate kinase family.</text>
</comment>
<evidence type="ECO:0000256" key="4">
    <source>
        <dbReference type="ARBA" id="ARBA00008663"/>
    </source>
</evidence>
<accession>A0AAV9I2D9</accession>
<evidence type="ECO:0000256" key="10">
    <source>
        <dbReference type="ARBA" id="ARBA00022840"/>
    </source>
</evidence>
<evidence type="ECO:0000256" key="3">
    <source>
        <dbReference type="ARBA" id="ARBA00004997"/>
    </source>
</evidence>
<dbReference type="GO" id="GO:0004743">
    <property type="term" value="F:pyruvate kinase activity"/>
    <property type="evidence" value="ECO:0007669"/>
    <property type="project" value="UniProtKB-EC"/>
</dbReference>
<gene>
    <name evidence="17" type="ORF">GAYE_FCTG49G0010</name>
</gene>
<protein>
    <recommendedName>
        <fullName evidence="5 14">Pyruvate kinase</fullName>
        <ecNumber evidence="5 14">2.7.1.40</ecNumber>
    </recommendedName>
</protein>
<dbReference type="InterPro" id="IPR015806">
    <property type="entry name" value="Pyrv_Knase_insert_dom_sf"/>
</dbReference>
<dbReference type="Gene3D" id="3.40.1380.20">
    <property type="entry name" value="Pyruvate kinase, C-terminal domain"/>
    <property type="match status" value="1"/>
</dbReference>
<evidence type="ECO:0000256" key="2">
    <source>
        <dbReference type="ARBA" id="ARBA00001958"/>
    </source>
</evidence>
<evidence type="ECO:0000256" key="7">
    <source>
        <dbReference type="ARBA" id="ARBA00022723"/>
    </source>
</evidence>
<reference evidence="17 18" key="1">
    <citation type="submission" date="2022-07" db="EMBL/GenBank/DDBJ databases">
        <title>Genome-wide signatures of adaptation to extreme environments.</title>
        <authorList>
            <person name="Cho C.H."/>
            <person name="Yoon H.S."/>
        </authorList>
    </citation>
    <scope>NUCLEOTIDE SEQUENCE [LARGE SCALE GENOMIC DNA]</scope>
    <source>
        <strain evidence="17 18">108.79 E11</strain>
    </source>
</reference>
<dbReference type="InterPro" id="IPR015795">
    <property type="entry name" value="Pyrv_Knase_C"/>
</dbReference>
<dbReference type="Pfam" id="PF00224">
    <property type="entry name" value="PK"/>
    <property type="match status" value="1"/>
</dbReference>